<name>X1D868_9ZZZZ</name>
<dbReference type="PANTHER" id="PTHR37815">
    <property type="entry name" value="UPF0397 PROTEIN BC_2624-RELATED"/>
    <property type="match status" value="1"/>
</dbReference>
<evidence type="ECO:0008006" key="3">
    <source>
        <dbReference type="Google" id="ProtNLM"/>
    </source>
</evidence>
<dbReference type="GO" id="GO:0016020">
    <property type="term" value="C:membrane"/>
    <property type="evidence" value="ECO:0007669"/>
    <property type="project" value="InterPro"/>
</dbReference>
<gene>
    <name evidence="2" type="ORF">S01H4_37571</name>
</gene>
<feature type="transmembrane region" description="Helical" evidence="1">
    <location>
        <begin position="55"/>
        <end position="76"/>
    </location>
</feature>
<feature type="transmembrane region" description="Helical" evidence="1">
    <location>
        <begin position="88"/>
        <end position="107"/>
    </location>
</feature>
<dbReference type="Gene3D" id="1.10.1760.20">
    <property type="match status" value="1"/>
</dbReference>
<keyword evidence="1" id="KW-0812">Transmembrane</keyword>
<keyword evidence="1" id="KW-0472">Membrane</keyword>
<dbReference type="InterPro" id="IPR009825">
    <property type="entry name" value="ECF_substrate-spec-like"/>
</dbReference>
<dbReference type="EMBL" id="BART01020198">
    <property type="protein sequence ID" value="GAH01289.1"/>
    <property type="molecule type" value="Genomic_DNA"/>
</dbReference>
<comment type="caution">
    <text evidence="2">The sequence shown here is derived from an EMBL/GenBank/DDBJ whole genome shotgun (WGS) entry which is preliminary data.</text>
</comment>
<feature type="transmembrane region" description="Helical" evidence="1">
    <location>
        <begin position="23"/>
        <end position="43"/>
    </location>
</feature>
<evidence type="ECO:0000313" key="2">
    <source>
        <dbReference type="EMBL" id="GAH01289.1"/>
    </source>
</evidence>
<keyword evidence="1" id="KW-1133">Transmembrane helix</keyword>
<dbReference type="Pfam" id="PF07155">
    <property type="entry name" value="ECF-ribofla_trS"/>
    <property type="match status" value="1"/>
</dbReference>
<dbReference type="PANTHER" id="PTHR37815:SF3">
    <property type="entry name" value="UPF0397 PROTEIN SPR0429"/>
    <property type="match status" value="1"/>
</dbReference>
<sequence length="132" mass="14348">MDPTQNRLIETEPSQSIALKTSITAIMAALTCVVTMSISIYIPSSEGFFNIGESIVYLSAILFGPYIGALSGGIGSMTADLLLGYPNYAPGTLVIKGIEGFLVGYVYQKLRKLLNLSLIDWVIRRSKSDKKH</sequence>
<proteinExistence type="predicted"/>
<organism evidence="2">
    <name type="scientific">marine sediment metagenome</name>
    <dbReference type="NCBI Taxonomy" id="412755"/>
    <lineage>
        <taxon>unclassified sequences</taxon>
        <taxon>metagenomes</taxon>
        <taxon>ecological metagenomes</taxon>
    </lineage>
</organism>
<protein>
    <recommendedName>
        <fullName evidence="3">ECF transporter S component</fullName>
    </recommendedName>
</protein>
<evidence type="ECO:0000256" key="1">
    <source>
        <dbReference type="SAM" id="Phobius"/>
    </source>
</evidence>
<reference evidence="2" key="1">
    <citation type="journal article" date="2014" name="Front. Microbiol.">
        <title>High frequency of phylogenetically diverse reductive dehalogenase-homologous genes in deep subseafloor sedimentary metagenomes.</title>
        <authorList>
            <person name="Kawai M."/>
            <person name="Futagami T."/>
            <person name="Toyoda A."/>
            <person name="Takaki Y."/>
            <person name="Nishi S."/>
            <person name="Hori S."/>
            <person name="Arai W."/>
            <person name="Tsubouchi T."/>
            <person name="Morono Y."/>
            <person name="Uchiyama I."/>
            <person name="Ito T."/>
            <person name="Fujiyama A."/>
            <person name="Inagaki F."/>
            <person name="Takami H."/>
        </authorList>
    </citation>
    <scope>NUCLEOTIDE SEQUENCE</scope>
    <source>
        <strain evidence="2">Expedition CK06-06</strain>
    </source>
</reference>
<dbReference type="AlphaFoldDB" id="X1D868"/>
<accession>X1D868</accession>